<evidence type="ECO:0000256" key="1">
    <source>
        <dbReference type="SAM" id="SignalP"/>
    </source>
</evidence>
<dbReference type="EMBL" id="CP000473">
    <property type="protein sequence ID" value="ABJ86576.1"/>
    <property type="molecule type" value="Genomic_DNA"/>
</dbReference>
<reference evidence="3" key="1">
    <citation type="submission" date="2006-10" db="EMBL/GenBank/DDBJ databases">
        <title>Complete sequence of Solibacter usitatus Ellin6076.</title>
        <authorList>
            <consortium name="US DOE Joint Genome Institute"/>
            <person name="Copeland A."/>
            <person name="Lucas S."/>
            <person name="Lapidus A."/>
            <person name="Barry K."/>
            <person name="Detter J.C."/>
            <person name="Glavina del Rio T."/>
            <person name="Hammon N."/>
            <person name="Israni S."/>
            <person name="Dalin E."/>
            <person name="Tice H."/>
            <person name="Pitluck S."/>
            <person name="Thompson L.S."/>
            <person name="Brettin T."/>
            <person name="Bruce D."/>
            <person name="Han C."/>
            <person name="Tapia R."/>
            <person name="Gilna P."/>
            <person name="Schmutz J."/>
            <person name="Larimer F."/>
            <person name="Land M."/>
            <person name="Hauser L."/>
            <person name="Kyrpides N."/>
            <person name="Mikhailova N."/>
            <person name="Janssen P.H."/>
            <person name="Kuske C.R."/>
            <person name="Richardson P."/>
        </authorList>
    </citation>
    <scope>NUCLEOTIDE SEQUENCE</scope>
    <source>
        <strain evidence="3">Ellin6076</strain>
    </source>
</reference>
<dbReference type="Gene3D" id="3.20.20.80">
    <property type="entry name" value="Glycosidases"/>
    <property type="match status" value="1"/>
</dbReference>
<proteinExistence type="predicted"/>
<dbReference type="AlphaFoldDB" id="Q01UU4"/>
<dbReference type="InterPro" id="IPR013783">
    <property type="entry name" value="Ig-like_fold"/>
</dbReference>
<name>Q01UU4_SOLUE</name>
<gene>
    <name evidence="3" type="ordered locus">Acid_5629</name>
</gene>
<evidence type="ECO:0000259" key="2">
    <source>
        <dbReference type="Pfam" id="PF16586"/>
    </source>
</evidence>
<dbReference type="STRING" id="234267.Acid_5629"/>
<dbReference type="InParanoid" id="Q01UU4"/>
<dbReference type="KEGG" id="sus:Acid_5629"/>
<accession>Q01UU4</accession>
<dbReference type="eggNOG" id="COG5512">
    <property type="taxonomic scope" value="Bacteria"/>
</dbReference>
<evidence type="ECO:0000313" key="3">
    <source>
        <dbReference type="EMBL" id="ABJ86576.1"/>
    </source>
</evidence>
<dbReference type="HOGENOM" id="CLU_451916_0_0_0"/>
<dbReference type="Gene3D" id="2.60.40.10">
    <property type="entry name" value="Immunoglobulins"/>
    <property type="match status" value="1"/>
</dbReference>
<dbReference type="Pfam" id="PF16586">
    <property type="entry name" value="DUF5060"/>
    <property type="match status" value="1"/>
</dbReference>
<feature type="chain" id="PRO_5004162487" description="DUF5060 domain-containing protein" evidence="1">
    <location>
        <begin position="22"/>
        <end position="604"/>
    </location>
</feature>
<dbReference type="InterPro" id="IPR032260">
    <property type="entry name" value="DUF5060"/>
</dbReference>
<feature type="signal peptide" evidence="1">
    <location>
        <begin position="1"/>
        <end position="21"/>
    </location>
</feature>
<dbReference type="OrthoDB" id="127163at2"/>
<keyword evidence="1" id="KW-0732">Signal</keyword>
<feature type="domain" description="DUF5060" evidence="2">
    <location>
        <begin position="24"/>
        <end position="95"/>
    </location>
</feature>
<sequence precursor="true">MRSAALLVFAASALAAQSPCANTPAYSPCEIVFELSDQAAARHPEPYKSVELKAEFRSPRHHTLAVPAYWDGARRMVVRFAPTEAGDWDYRLSSNVADWDGKTGSFTAAASSSPGFIHPENVHHWAYTERTAAGLYQAHLWMGATEMRFAFEDDASFRAVADARGAQKFNHLRGWVMGASDTAYQSPDGPDLAQFRRLDERIKYLNSKGITADLILAPDTASLVKLFPGWEQRRRFIRYLVGRYAALHVTWQGVQFFEDSMDARALLKELGAVMKELDGYQHPRTSGARMTSAPLLDDGWMNFAAYGTSDDQLGSIEHQLYGVPFVNLDAGREDSGAGKTGSNDLDTAAFRKRMWNATMNGQSPTYANTGAGAQFANSPGAKQMSVWYDFFADTRYWELEPYFDVDGGRALALEDTEYVVYIEKPGPLELVVEKHGYDIYWVNPIDGEVTKGKSFKGDHFTISPPDASHDWVLHVVREGHLEGMNKSYKFESRDIVMQEVESNSPKVPFTIEQPAADFSIRVSPPYAAKLTRESRATRSMMWLWTGEVSADGQGYRVLATGPKGFMRPLNGIAKNFPALMHLRVYGMNANGKVYAIDRAFTLNP</sequence>
<organism evidence="3">
    <name type="scientific">Solibacter usitatus (strain Ellin6076)</name>
    <dbReference type="NCBI Taxonomy" id="234267"/>
    <lineage>
        <taxon>Bacteria</taxon>
        <taxon>Pseudomonadati</taxon>
        <taxon>Acidobacteriota</taxon>
        <taxon>Terriglobia</taxon>
        <taxon>Bryobacterales</taxon>
        <taxon>Solibacteraceae</taxon>
        <taxon>Candidatus Solibacter</taxon>
    </lineage>
</organism>
<protein>
    <recommendedName>
        <fullName evidence="2">DUF5060 domain-containing protein</fullName>
    </recommendedName>
</protein>